<dbReference type="HOGENOM" id="CLU_2627374_0_0_1"/>
<reference evidence="3" key="2">
    <citation type="submission" date="2010-04" db="EMBL/GenBank/DDBJ databases">
        <authorList>
            <person name="Buell R."/>
            <person name="Hamilton J."/>
            <person name="Hostetler J."/>
        </authorList>
    </citation>
    <scope>NUCLEOTIDE SEQUENCE [LARGE SCALE GENOMIC DNA]</scope>
    <source>
        <strain evidence="3">DAOM:BR144</strain>
    </source>
</reference>
<sequence length="78" mass="8716">MVLANISAALGRSAQKKRHDEEMVRPGVVTRGPRADGDLRSGGTQRRNLCIIYSAFSCKNLEEIRKDDFVMMSHHVTS</sequence>
<proteinExistence type="predicted"/>
<organism evidence="2 3">
    <name type="scientific">Globisporangium ultimum (strain ATCC 200006 / CBS 805.95 / DAOM BR144)</name>
    <name type="common">Pythium ultimum</name>
    <dbReference type="NCBI Taxonomy" id="431595"/>
    <lineage>
        <taxon>Eukaryota</taxon>
        <taxon>Sar</taxon>
        <taxon>Stramenopiles</taxon>
        <taxon>Oomycota</taxon>
        <taxon>Peronosporomycetes</taxon>
        <taxon>Pythiales</taxon>
        <taxon>Pythiaceae</taxon>
        <taxon>Globisporangium</taxon>
    </lineage>
</organism>
<reference evidence="2" key="3">
    <citation type="submission" date="2015-02" db="UniProtKB">
        <authorList>
            <consortium name="EnsemblProtists"/>
        </authorList>
    </citation>
    <scope>IDENTIFICATION</scope>
    <source>
        <strain evidence="2">DAOM BR144</strain>
    </source>
</reference>
<protein>
    <submittedName>
        <fullName evidence="2">Uncharacterized protein</fullName>
    </submittedName>
</protein>
<keyword evidence="3" id="KW-1185">Reference proteome</keyword>
<dbReference type="EnsemblProtists" id="PYU1_T011563">
    <property type="protein sequence ID" value="PYU1_T011563"/>
    <property type="gene ID" value="PYU1_G011537"/>
</dbReference>
<name>K3X2W4_GLOUD</name>
<dbReference type="InParanoid" id="K3X2W4"/>
<dbReference type="Proteomes" id="UP000019132">
    <property type="component" value="Unassembled WGS sequence"/>
</dbReference>
<reference evidence="3" key="1">
    <citation type="journal article" date="2010" name="Genome Biol.">
        <title>Genome sequence of the necrotrophic plant pathogen Pythium ultimum reveals original pathogenicity mechanisms and effector repertoire.</title>
        <authorList>
            <person name="Levesque C.A."/>
            <person name="Brouwer H."/>
            <person name="Cano L."/>
            <person name="Hamilton J.P."/>
            <person name="Holt C."/>
            <person name="Huitema E."/>
            <person name="Raffaele S."/>
            <person name="Robideau G.P."/>
            <person name="Thines M."/>
            <person name="Win J."/>
            <person name="Zerillo M.M."/>
            <person name="Beakes G.W."/>
            <person name="Boore J.L."/>
            <person name="Busam D."/>
            <person name="Dumas B."/>
            <person name="Ferriera S."/>
            <person name="Fuerstenberg S.I."/>
            <person name="Gachon C.M."/>
            <person name="Gaulin E."/>
            <person name="Govers F."/>
            <person name="Grenville-Briggs L."/>
            <person name="Horner N."/>
            <person name="Hostetler J."/>
            <person name="Jiang R.H."/>
            <person name="Johnson J."/>
            <person name="Krajaejun T."/>
            <person name="Lin H."/>
            <person name="Meijer H.J."/>
            <person name="Moore B."/>
            <person name="Morris P."/>
            <person name="Phuntmart V."/>
            <person name="Puiu D."/>
            <person name="Shetty J."/>
            <person name="Stajich J.E."/>
            <person name="Tripathy S."/>
            <person name="Wawra S."/>
            <person name="van West P."/>
            <person name="Whitty B.R."/>
            <person name="Coutinho P.M."/>
            <person name="Henrissat B."/>
            <person name="Martin F."/>
            <person name="Thomas P.D."/>
            <person name="Tyler B.M."/>
            <person name="De Vries R.P."/>
            <person name="Kamoun S."/>
            <person name="Yandell M."/>
            <person name="Tisserat N."/>
            <person name="Buell C.R."/>
        </authorList>
    </citation>
    <scope>NUCLEOTIDE SEQUENCE</scope>
    <source>
        <strain evidence="3">DAOM:BR144</strain>
    </source>
</reference>
<evidence type="ECO:0000313" key="3">
    <source>
        <dbReference type="Proteomes" id="UP000019132"/>
    </source>
</evidence>
<evidence type="ECO:0000313" key="2">
    <source>
        <dbReference type="EnsemblProtists" id="PYU1_T011563"/>
    </source>
</evidence>
<dbReference type="AlphaFoldDB" id="K3X2W4"/>
<evidence type="ECO:0000256" key="1">
    <source>
        <dbReference type="SAM" id="MobiDB-lite"/>
    </source>
</evidence>
<dbReference type="EMBL" id="GL376571">
    <property type="status" value="NOT_ANNOTATED_CDS"/>
    <property type="molecule type" value="Genomic_DNA"/>
</dbReference>
<feature type="region of interest" description="Disordered" evidence="1">
    <location>
        <begin position="1"/>
        <end position="41"/>
    </location>
</feature>
<dbReference type="VEuPathDB" id="FungiDB:PYU1_G011537"/>
<accession>K3X2W4</accession>